<reference evidence="1 2" key="1">
    <citation type="journal article" date="2013" name="Mar. Genomics">
        <title>Expression of sulfatases in Rhodopirellula baltica and the diversity of sulfatases in the genus Rhodopirellula.</title>
        <authorList>
            <person name="Wegner C.E."/>
            <person name="Richter-Heitmann T."/>
            <person name="Klindworth A."/>
            <person name="Klockow C."/>
            <person name="Richter M."/>
            <person name="Achstetter T."/>
            <person name="Glockner F.O."/>
            <person name="Harder J."/>
        </authorList>
    </citation>
    <scope>NUCLEOTIDE SEQUENCE [LARGE SCALE GENOMIC DNA]</scope>
    <source>
        <strain evidence="1 2">SM41</strain>
    </source>
</reference>
<proteinExistence type="predicted"/>
<dbReference type="PATRIC" id="fig|1263870.3.peg.7278"/>
<accession>M5U1K4</accession>
<dbReference type="EMBL" id="ANOH01000489">
    <property type="protein sequence ID" value="EMI51721.1"/>
    <property type="molecule type" value="Genomic_DNA"/>
</dbReference>
<sequence>MFIAEQSSHTYGRKPDDAAGIFARRRGMFAAAFRSPGLTFIP</sequence>
<evidence type="ECO:0000313" key="2">
    <source>
        <dbReference type="Proteomes" id="UP000011885"/>
    </source>
</evidence>
<organism evidence="1 2">
    <name type="scientific">Rhodopirellula sallentina SM41</name>
    <dbReference type="NCBI Taxonomy" id="1263870"/>
    <lineage>
        <taxon>Bacteria</taxon>
        <taxon>Pseudomonadati</taxon>
        <taxon>Planctomycetota</taxon>
        <taxon>Planctomycetia</taxon>
        <taxon>Pirellulales</taxon>
        <taxon>Pirellulaceae</taxon>
        <taxon>Rhodopirellula</taxon>
    </lineage>
</organism>
<keyword evidence="2" id="KW-1185">Reference proteome</keyword>
<comment type="caution">
    <text evidence="1">The sequence shown here is derived from an EMBL/GenBank/DDBJ whole genome shotgun (WGS) entry which is preliminary data.</text>
</comment>
<protein>
    <submittedName>
        <fullName evidence="1">Uncharacterized protein</fullName>
    </submittedName>
</protein>
<dbReference type="Proteomes" id="UP000011885">
    <property type="component" value="Unassembled WGS sequence"/>
</dbReference>
<dbReference type="AlphaFoldDB" id="M5U1K4"/>
<name>M5U1K4_9BACT</name>
<evidence type="ECO:0000313" key="1">
    <source>
        <dbReference type="EMBL" id="EMI51721.1"/>
    </source>
</evidence>
<gene>
    <name evidence="1" type="ORF">RSSM_06863</name>
</gene>